<dbReference type="EMBL" id="CAACVG010006899">
    <property type="protein sequence ID" value="VEN42443.1"/>
    <property type="molecule type" value="Genomic_DNA"/>
</dbReference>
<protein>
    <recommendedName>
        <fullName evidence="4">RRM domain-containing protein</fullName>
    </recommendedName>
</protein>
<dbReference type="SUPFAM" id="SSF81631">
    <property type="entry name" value="PAP/OAS1 substrate-binding domain"/>
    <property type="match status" value="1"/>
</dbReference>
<evidence type="ECO:0000256" key="2">
    <source>
        <dbReference type="PROSITE-ProRule" id="PRU00176"/>
    </source>
</evidence>
<dbReference type="Pfam" id="PF22600">
    <property type="entry name" value="MTPAP-like_central"/>
    <property type="match status" value="1"/>
</dbReference>
<dbReference type="InterPro" id="IPR000504">
    <property type="entry name" value="RRM_dom"/>
</dbReference>
<keyword evidence="1 2" id="KW-0694">RNA-binding</keyword>
<evidence type="ECO:0000256" key="3">
    <source>
        <dbReference type="SAM" id="MobiDB-lite"/>
    </source>
</evidence>
<evidence type="ECO:0000259" key="4">
    <source>
        <dbReference type="PROSITE" id="PS50102"/>
    </source>
</evidence>
<sequence length="605" mass="70244">MADCIDLTNDDSQEGDEVISEEKKDTQKINNPDLWCEYCNIELPDREGMYKHVTERKHANLYQAACSGMKEKQNRGIYVRGYTDKDGILDYFSMTGRIVWARIGYDFILFDYSDPSSAAHVVSKRHTFRGRHLMVKYREPPQQKPPPDMNEEPPDDQLELLRLLRLQPSVIQQALQLRTYQLHTYQQQLRNFFGIASELQMVLSRAFPQCQVHPFGSMVTGLCFRNSDVDLYISGVRRRDENDVPLLYRLKRMLTDSNVFRYVIVIANAKIPIMKCIHTATDMRCDINLRNMLGVCNSQLIKYYMSLNPKLTDLMFIIKYWAKIHKLTGQNHLFTNYSIAMMVIFFLQQPPYNFYPVHNIQTNRRNITPVISETTLKFFVSFCHLGADVFNAGPKEALYRLFTIKPAAYSEALLSQNGQTRQVVIEMAADCKYLQTKIDKNVPDKQMALKVAWFDTLKGFLKTVIKDVLRLSLEELAVESNTKNRKTEGQKDVHHKVLDATCYRCAGKLNVWGVRPQRPKTEKVLEGEKKITEALCKKVESVSSEPIIEVQFAVELKDNPTRAFIEMNKISAYRKTYRGFSAFVVEKLPRWFKTYETELNEQNVQ</sequence>
<dbReference type="Proteomes" id="UP000410492">
    <property type="component" value="Unassembled WGS sequence"/>
</dbReference>
<dbReference type="SUPFAM" id="SSF54928">
    <property type="entry name" value="RNA-binding domain, RBD"/>
    <property type="match status" value="1"/>
</dbReference>
<dbReference type="Gene3D" id="1.10.1410.10">
    <property type="match status" value="1"/>
</dbReference>
<dbReference type="AlphaFoldDB" id="A0A653C4J8"/>
<dbReference type="GO" id="GO:0031123">
    <property type="term" value="P:RNA 3'-end processing"/>
    <property type="evidence" value="ECO:0007669"/>
    <property type="project" value="TreeGrafter"/>
</dbReference>
<evidence type="ECO:0000313" key="6">
    <source>
        <dbReference type="Proteomes" id="UP000410492"/>
    </source>
</evidence>
<accession>A0A653C4J8</accession>
<evidence type="ECO:0000256" key="1">
    <source>
        <dbReference type="ARBA" id="ARBA00022884"/>
    </source>
</evidence>
<proteinExistence type="predicted"/>
<dbReference type="CDD" id="cd05402">
    <property type="entry name" value="NT_PAP_TUTase"/>
    <property type="match status" value="1"/>
</dbReference>
<dbReference type="PANTHER" id="PTHR12271:SF127">
    <property type="entry name" value="SPECKLE TARGETED PIP5K1A-REGULATED POLY(A) POLYMERASE"/>
    <property type="match status" value="1"/>
</dbReference>
<feature type="region of interest" description="Disordered" evidence="3">
    <location>
        <begin position="1"/>
        <end position="25"/>
    </location>
</feature>
<dbReference type="PROSITE" id="PS50102">
    <property type="entry name" value="RRM"/>
    <property type="match status" value="1"/>
</dbReference>
<name>A0A653C4J8_CALMS</name>
<dbReference type="Gene3D" id="3.30.460.10">
    <property type="entry name" value="Beta Polymerase, domain 2"/>
    <property type="match status" value="1"/>
</dbReference>
<keyword evidence="6" id="KW-1185">Reference proteome</keyword>
<dbReference type="GO" id="GO:1990817">
    <property type="term" value="F:poly(A) RNA polymerase activity"/>
    <property type="evidence" value="ECO:0007669"/>
    <property type="project" value="TreeGrafter"/>
</dbReference>
<gene>
    <name evidence="5" type="ORF">CALMAC_LOCUS5921</name>
</gene>
<dbReference type="InterPro" id="IPR035979">
    <property type="entry name" value="RBD_domain_sf"/>
</dbReference>
<organism evidence="5 6">
    <name type="scientific">Callosobruchus maculatus</name>
    <name type="common">Southern cowpea weevil</name>
    <name type="synonym">Pulse bruchid</name>
    <dbReference type="NCBI Taxonomy" id="64391"/>
    <lineage>
        <taxon>Eukaryota</taxon>
        <taxon>Metazoa</taxon>
        <taxon>Ecdysozoa</taxon>
        <taxon>Arthropoda</taxon>
        <taxon>Hexapoda</taxon>
        <taxon>Insecta</taxon>
        <taxon>Pterygota</taxon>
        <taxon>Neoptera</taxon>
        <taxon>Endopterygota</taxon>
        <taxon>Coleoptera</taxon>
        <taxon>Polyphaga</taxon>
        <taxon>Cucujiformia</taxon>
        <taxon>Chrysomeloidea</taxon>
        <taxon>Chrysomelidae</taxon>
        <taxon>Bruchinae</taxon>
        <taxon>Bruchini</taxon>
        <taxon>Callosobruchus</taxon>
    </lineage>
</organism>
<feature type="compositionally biased region" description="Acidic residues" evidence="3">
    <location>
        <begin position="8"/>
        <end position="19"/>
    </location>
</feature>
<dbReference type="InterPro" id="IPR043519">
    <property type="entry name" value="NT_sf"/>
</dbReference>
<evidence type="ECO:0000313" key="5">
    <source>
        <dbReference type="EMBL" id="VEN42443.1"/>
    </source>
</evidence>
<dbReference type="GO" id="GO:0003723">
    <property type="term" value="F:RNA binding"/>
    <property type="evidence" value="ECO:0007669"/>
    <property type="project" value="UniProtKB-UniRule"/>
</dbReference>
<dbReference type="SUPFAM" id="SSF81301">
    <property type="entry name" value="Nucleotidyltransferase"/>
    <property type="match status" value="1"/>
</dbReference>
<dbReference type="InterPro" id="IPR054708">
    <property type="entry name" value="MTPAP-like_central"/>
</dbReference>
<feature type="domain" description="RRM" evidence="4">
    <location>
        <begin position="75"/>
        <end position="140"/>
    </location>
</feature>
<dbReference type="PANTHER" id="PTHR12271">
    <property type="entry name" value="POLY A POLYMERASE CID PAP -RELATED"/>
    <property type="match status" value="1"/>
</dbReference>
<dbReference type="OrthoDB" id="407432at2759"/>
<reference evidence="5 6" key="1">
    <citation type="submission" date="2019-01" db="EMBL/GenBank/DDBJ databases">
        <authorList>
            <person name="Sayadi A."/>
        </authorList>
    </citation>
    <scope>NUCLEOTIDE SEQUENCE [LARGE SCALE GENOMIC DNA]</scope>
</reference>